<feature type="transmembrane region" description="Helical" evidence="1">
    <location>
        <begin position="180"/>
        <end position="201"/>
    </location>
</feature>
<comment type="caution">
    <text evidence="2">The sequence shown here is derived from an EMBL/GenBank/DDBJ whole genome shotgun (WGS) entry which is preliminary data.</text>
</comment>
<feature type="transmembrane region" description="Helical" evidence="1">
    <location>
        <begin position="77"/>
        <end position="94"/>
    </location>
</feature>
<protein>
    <submittedName>
        <fullName evidence="2">Uncharacterized protein</fullName>
    </submittedName>
</protein>
<keyword evidence="3" id="KW-1185">Reference proteome</keyword>
<feature type="transmembrane region" description="Helical" evidence="1">
    <location>
        <begin position="106"/>
        <end position="126"/>
    </location>
</feature>
<dbReference type="AlphaFoldDB" id="A0AAW2ZA81"/>
<keyword evidence="1" id="KW-0472">Membrane</keyword>
<name>A0AAW2ZA81_9EUKA</name>
<keyword evidence="1" id="KW-1133">Transmembrane helix</keyword>
<gene>
    <name evidence="2" type="ORF">AKO1_003165</name>
</gene>
<dbReference type="EMBL" id="JAOPGA020001151">
    <property type="protein sequence ID" value="KAL0485587.1"/>
    <property type="molecule type" value="Genomic_DNA"/>
</dbReference>
<feature type="transmembrane region" description="Helical" evidence="1">
    <location>
        <begin position="213"/>
        <end position="230"/>
    </location>
</feature>
<reference evidence="2 3" key="1">
    <citation type="submission" date="2024-03" db="EMBL/GenBank/DDBJ databases">
        <title>The Acrasis kona genome and developmental transcriptomes reveal deep origins of eukaryotic multicellular pathways.</title>
        <authorList>
            <person name="Sheikh S."/>
            <person name="Fu C.-J."/>
            <person name="Brown M.W."/>
            <person name="Baldauf S.L."/>
        </authorList>
    </citation>
    <scope>NUCLEOTIDE SEQUENCE [LARGE SCALE GENOMIC DNA]</scope>
    <source>
        <strain evidence="2 3">ATCC MYA-3509</strain>
    </source>
</reference>
<keyword evidence="1" id="KW-0812">Transmembrane</keyword>
<proteinExistence type="predicted"/>
<sequence>MSSQFIRQACGRCAILTLSKRVNSTPKVTTTFISRGIIKQNTKQKITNNPKYEQKNEKKDLPLEEQLAVVPPHELKMFFTTVVLAFFLLSTLLIHPMAKQFFESPAFWFITISIILQVALSQTPILRLKHFTASFSALKNGRIHTLVTSAFGSGTETYTDKFIFALFAYLTLNLEDTLGVKNYCGMLLTTQVIVVAIQCFLWEFAFRKKNVSINGLSVFLNALLMSYAYFNADKVLINVFGIDINIKLLMFAYTCGDWTIGHQIAKVVAFLYCFLTTSNMFGPYLVISGERLEDGGIKNAVLKRNDVIIKGDFDKNCIFVDEALGRVTYEYKNGIVANIDNKHALVILPNGGTWTCETFIGPDSVGIFKVSENNEQTITYKELLSKKQ</sequence>
<feature type="transmembrane region" description="Helical" evidence="1">
    <location>
        <begin position="267"/>
        <end position="287"/>
    </location>
</feature>
<evidence type="ECO:0000313" key="2">
    <source>
        <dbReference type="EMBL" id="KAL0485587.1"/>
    </source>
</evidence>
<evidence type="ECO:0000256" key="1">
    <source>
        <dbReference type="SAM" id="Phobius"/>
    </source>
</evidence>
<organism evidence="2 3">
    <name type="scientific">Acrasis kona</name>
    <dbReference type="NCBI Taxonomy" id="1008807"/>
    <lineage>
        <taxon>Eukaryota</taxon>
        <taxon>Discoba</taxon>
        <taxon>Heterolobosea</taxon>
        <taxon>Tetramitia</taxon>
        <taxon>Eutetramitia</taxon>
        <taxon>Acrasidae</taxon>
        <taxon>Acrasis</taxon>
    </lineage>
</organism>
<dbReference type="Proteomes" id="UP001431209">
    <property type="component" value="Unassembled WGS sequence"/>
</dbReference>
<accession>A0AAW2ZA81</accession>
<evidence type="ECO:0000313" key="3">
    <source>
        <dbReference type="Proteomes" id="UP001431209"/>
    </source>
</evidence>